<gene>
    <name evidence="1" type="ORF">ENL40_03840</name>
</gene>
<sequence length="77" mass="8794">MRGGRIERGFGGAIFEVEERRGHAPVIFREKEDKCLLGGTTLEALGLEVAYETPIALTGNERRKNQHKVYLKKYIYL</sequence>
<protein>
    <submittedName>
        <fullName evidence="1">Uncharacterized protein</fullName>
    </submittedName>
</protein>
<evidence type="ECO:0000313" key="1">
    <source>
        <dbReference type="EMBL" id="HHI00594.1"/>
    </source>
</evidence>
<organism evidence="1">
    <name type="scientific">Thermococcus litoralis</name>
    <dbReference type="NCBI Taxonomy" id="2265"/>
    <lineage>
        <taxon>Archaea</taxon>
        <taxon>Methanobacteriati</taxon>
        <taxon>Methanobacteriota</taxon>
        <taxon>Thermococci</taxon>
        <taxon>Thermococcales</taxon>
        <taxon>Thermococcaceae</taxon>
        <taxon>Thermococcus</taxon>
    </lineage>
</organism>
<name>A0A7C5JWL0_THELI</name>
<dbReference type="EMBL" id="DRTU01000168">
    <property type="protein sequence ID" value="HHI00594.1"/>
    <property type="molecule type" value="Genomic_DNA"/>
</dbReference>
<accession>A0A7C5JWL0</accession>
<proteinExistence type="predicted"/>
<dbReference type="Proteomes" id="UP000886217">
    <property type="component" value="Unassembled WGS sequence"/>
</dbReference>
<dbReference type="AlphaFoldDB" id="A0A7C5JWL0"/>
<reference evidence="1" key="1">
    <citation type="journal article" date="2020" name="mSystems">
        <title>Genome- and Community-Level Interaction Insights into Carbon Utilization and Element Cycling Functions of Hydrothermarchaeota in Hydrothermal Sediment.</title>
        <authorList>
            <person name="Zhou Z."/>
            <person name="Liu Y."/>
            <person name="Xu W."/>
            <person name="Pan J."/>
            <person name="Luo Z.H."/>
            <person name="Li M."/>
        </authorList>
    </citation>
    <scope>NUCLEOTIDE SEQUENCE [LARGE SCALE GENOMIC DNA]</scope>
    <source>
        <strain evidence="1">HyVt-93</strain>
    </source>
</reference>
<comment type="caution">
    <text evidence="1">The sequence shown here is derived from an EMBL/GenBank/DDBJ whole genome shotgun (WGS) entry which is preliminary data.</text>
</comment>